<dbReference type="GO" id="GO:0016787">
    <property type="term" value="F:hydrolase activity"/>
    <property type="evidence" value="ECO:0007669"/>
    <property type="project" value="UniProtKB-KW"/>
</dbReference>
<dbReference type="RefSeq" id="WP_220143827.1">
    <property type="nucleotide sequence ID" value="NZ_JAHXZI010000005.1"/>
</dbReference>
<evidence type="ECO:0000256" key="1">
    <source>
        <dbReference type="ARBA" id="ARBA00022801"/>
    </source>
</evidence>
<feature type="domain" description="CN hydrolase" evidence="3">
    <location>
        <begin position="5"/>
        <end position="258"/>
    </location>
</feature>
<dbReference type="InterPro" id="IPR050345">
    <property type="entry name" value="Aliph_Amidase/BUP"/>
</dbReference>
<keyword evidence="1 4" id="KW-0378">Hydrolase</keyword>
<name>A0ABS7B027_9ACTN</name>
<gene>
    <name evidence="4" type="ORF">KZ829_11435</name>
</gene>
<evidence type="ECO:0000313" key="5">
    <source>
        <dbReference type="Proteomes" id="UP001519863"/>
    </source>
</evidence>
<dbReference type="Gene3D" id="3.60.110.10">
    <property type="entry name" value="Carbon-nitrogen hydrolase"/>
    <property type="match status" value="2"/>
</dbReference>
<sequence length="554" mass="58107">MPGSVRVAAAQIEAGQDVTENLAACLRVIDAAAEQRAQLVVLPEFCNHLSWYASRAQAHERATRPSGEFLTAIAERARRHGIWIKINLTHAHPDGTTGGTNFLFDPAGEVVGTCDKQTLMGAENDFLEPGATVGPVLETPLGRIGMYACMEGVINEVARGLALRGAQVLLNSLNSFALDEADLHIPVRAAENKVWVVAANKVGPLLPRDELPAIAERLGVPPEWLHGAGESQIVAPDGTVVAKAPRTGEAVVVADIDPTLADDKRRPDGTDIFATRRPELYGPIGEPPAGRRRPPGAPVLRSAVVRDPALLRDAVDKGAQLVVMPESAGDPAALAAALDGTGAHVVTTALEDGVPTGLLISSDGIVARQPRLHGRSGDVGRAGGIGAAGEIGTPSTTGASSTSESSGAGIVPIDLEWGRLAIIAGDDALYPETFRLAALLDTDVVAVPYDAQEDWELALGLPERAAENRLNLVVATPIDQPAAILAMTPDFTLWTRWEGPFTGRISTPVRTDIPAGEASGAAEVAPAQAANRLVSRNTDLVDGRPWRLVDALTR</sequence>
<dbReference type="PANTHER" id="PTHR43674:SF2">
    <property type="entry name" value="BETA-UREIDOPROPIONASE"/>
    <property type="match status" value="1"/>
</dbReference>
<keyword evidence="5" id="KW-1185">Reference proteome</keyword>
<reference evidence="4 5" key="1">
    <citation type="journal article" date="2013" name="Antonie Van Leeuwenhoek">
        <title>Actinoplanes hulinensis sp. nov., a novel actinomycete isolated from soybean root (Glycine max (L.) Merr).</title>
        <authorList>
            <person name="Shen Y."/>
            <person name="Liu C."/>
            <person name="Wang X."/>
            <person name="Zhao J."/>
            <person name="Jia F."/>
            <person name="Zhang Y."/>
            <person name="Wang L."/>
            <person name="Yang D."/>
            <person name="Xiang W."/>
        </authorList>
    </citation>
    <scope>NUCLEOTIDE SEQUENCE [LARGE SCALE GENOMIC DNA]</scope>
    <source>
        <strain evidence="4 5">NEAU-M9</strain>
    </source>
</reference>
<protein>
    <submittedName>
        <fullName evidence="4">Carbon-nitrogen hydrolase</fullName>
    </submittedName>
</protein>
<dbReference type="InterPro" id="IPR003010">
    <property type="entry name" value="C-N_Hydrolase"/>
</dbReference>
<dbReference type="PROSITE" id="PS50263">
    <property type="entry name" value="CN_HYDROLASE"/>
    <property type="match status" value="1"/>
</dbReference>
<dbReference type="CDD" id="cd07197">
    <property type="entry name" value="nitrilase"/>
    <property type="match status" value="1"/>
</dbReference>
<comment type="caution">
    <text evidence="4">The sequence shown here is derived from an EMBL/GenBank/DDBJ whole genome shotgun (WGS) entry which is preliminary data.</text>
</comment>
<evidence type="ECO:0000259" key="3">
    <source>
        <dbReference type="PROSITE" id="PS50263"/>
    </source>
</evidence>
<proteinExistence type="predicted"/>
<evidence type="ECO:0000313" key="4">
    <source>
        <dbReference type="EMBL" id="MBW6434345.1"/>
    </source>
</evidence>
<feature type="region of interest" description="Disordered" evidence="2">
    <location>
        <begin position="278"/>
        <end position="297"/>
    </location>
</feature>
<dbReference type="Pfam" id="PF00795">
    <property type="entry name" value="CN_hydrolase"/>
    <property type="match status" value="1"/>
</dbReference>
<dbReference type="InterPro" id="IPR036526">
    <property type="entry name" value="C-N_Hydrolase_sf"/>
</dbReference>
<dbReference type="PANTHER" id="PTHR43674">
    <property type="entry name" value="NITRILASE C965.09-RELATED"/>
    <property type="match status" value="1"/>
</dbReference>
<accession>A0ABS7B027</accession>
<evidence type="ECO:0000256" key="2">
    <source>
        <dbReference type="SAM" id="MobiDB-lite"/>
    </source>
</evidence>
<dbReference type="Proteomes" id="UP001519863">
    <property type="component" value="Unassembled WGS sequence"/>
</dbReference>
<dbReference type="SUPFAM" id="SSF56317">
    <property type="entry name" value="Carbon-nitrogen hydrolase"/>
    <property type="match status" value="2"/>
</dbReference>
<dbReference type="EMBL" id="JAHXZI010000005">
    <property type="protein sequence ID" value="MBW6434345.1"/>
    <property type="molecule type" value="Genomic_DNA"/>
</dbReference>
<organism evidence="4 5">
    <name type="scientific">Actinoplanes hulinensis</name>
    <dbReference type="NCBI Taxonomy" id="1144547"/>
    <lineage>
        <taxon>Bacteria</taxon>
        <taxon>Bacillati</taxon>
        <taxon>Actinomycetota</taxon>
        <taxon>Actinomycetes</taxon>
        <taxon>Micromonosporales</taxon>
        <taxon>Micromonosporaceae</taxon>
        <taxon>Actinoplanes</taxon>
    </lineage>
</organism>